<evidence type="ECO:0000313" key="3">
    <source>
        <dbReference type="Proteomes" id="UP000249829"/>
    </source>
</evidence>
<organism evidence="2 3">
    <name type="scientific">Aspergillus violaceofuscus (strain CBS 115571)</name>
    <dbReference type="NCBI Taxonomy" id="1450538"/>
    <lineage>
        <taxon>Eukaryota</taxon>
        <taxon>Fungi</taxon>
        <taxon>Dikarya</taxon>
        <taxon>Ascomycota</taxon>
        <taxon>Pezizomycotina</taxon>
        <taxon>Eurotiomycetes</taxon>
        <taxon>Eurotiomycetidae</taxon>
        <taxon>Eurotiales</taxon>
        <taxon>Aspergillaceae</taxon>
        <taxon>Aspergillus</taxon>
    </lineage>
</organism>
<reference evidence="2 3" key="1">
    <citation type="submission" date="2018-02" db="EMBL/GenBank/DDBJ databases">
        <title>The genomes of Aspergillus section Nigri reveals drivers in fungal speciation.</title>
        <authorList>
            <consortium name="DOE Joint Genome Institute"/>
            <person name="Vesth T.C."/>
            <person name="Nybo J."/>
            <person name="Theobald S."/>
            <person name="Brandl J."/>
            <person name="Frisvad J.C."/>
            <person name="Nielsen K.F."/>
            <person name="Lyhne E.K."/>
            <person name="Kogle M.E."/>
            <person name="Kuo A."/>
            <person name="Riley R."/>
            <person name="Clum A."/>
            <person name="Nolan M."/>
            <person name="Lipzen A."/>
            <person name="Salamov A."/>
            <person name="Henrissat B."/>
            <person name="Wiebenga A."/>
            <person name="De vries R.P."/>
            <person name="Grigoriev I.V."/>
            <person name="Mortensen U.H."/>
            <person name="Andersen M.R."/>
            <person name="Baker S.E."/>
        </authorList>
    </citation>
    <scope>NUCLEOTIDE SEQUENCE [LARGE SCALE GENOMIC DNA]</scope>
    <source>
        <strain evidence="2 3">CBS 115571</strain>
    </source>
</reference>
<protein>
    <submittedName>
        <fullName evidence="2">Uncharacterized protein</fullName>
    </submittedName>
</protein>
<feature type="region of interest" description="Disordered" evidence="1">
    <location>
        <begin position="25"/>
        <end position="111"/>
    </location>
</feature>
<dbReference type="EMBL" id="KZ825105">
    <property type="protein sequence ID" value="PYI23460.1"/>
    <property type="molecule type" value="Genomic_DNA"/>
</dbReference>
<dbReference type="Proteomes" id="UP000249829">
    <property type="component" value="Unassembled WGS sequence"/>
</dbReference>
<name>A0A2V5I4L9_ASPV1</name>
<feature type="compositionally biased region" description="Polar residues" evidence="1">
    <location>
        <begin position="37"/>
        <end position="48"/>
    </location>
</feature>
<accession>A0A2V5I4L9</accession>
<keyword evidence="3" id="KW-1185">Reference proteome</keyword>
<feature type="compositionally biased region" description="Basic and acidic residues" evidence="1">
    <location>
        <begin position="88"/>
        <end position="97"/>
    </location>
</feature>
<sequence length="111" mass="12253">MRLSGTEVSSCSLLSPEQQILKSLSGENDLGLEESSGIDNTRARNQSAVDHRDSRTSSLSRKSPPRTHERAFKIELPASATGSGRPEYQPKSHREQNPPDANNKTIILRLK</sequence>
<dbReference type="AlphaFoldDB" id="A0A2V5I4L9"/>
<proteinExistence type="predicted"/>
<evidence type="ECO:0000256" key="1">
    <source>
        <dbReference type="SAM" id="MobiDB-lite"/>
    </source>
</evidence>
<gene>
    <name evidence="2" type="ORF">BO99DRAFT_398990</name>
</gene>
<evidence type="ECO:0000313" key="2">
    <source>
        <dbReference type="EMBL" id="PYI23460.1"/>
    </source>
</evidence>